<gene>
    <name evidence="1" type="ORF">ARALYDRAFT_901106</name>
</gene>
<sequence length="119" mass="13667">MHCCVLPLEKPNHTSIQGSSMVPYGNLAKIYKDPCVRKFIQTTWQGYYMWPRLQLPNRWASGRKDFGLRVRFPILTGSNPHGCKHLKWPPQKNLTLGYAASRNHSCRLRDARQAFGLVG</sequence>
<dbReference type="HOGENOM" id="CLU_2064691_0_0_1"/>
<protein>
    <submittedName>
        <fullName evidence="1">Predicted protein</fullName>
    </submittedName>
</protein>
<dbReference type="EMBL" id="GL348716">
    <property type="protein sequence ID" value="EFH56904.1"/>
    <property type="molecule type" value="Genomic_DNA"/>
</dbReference>
<reference evidence="2" key="1">
    <citation type="journal article" date="2011" name="Nat. Genet.">
        <title>The Arabidopsis lyrata genome sequence and the basis of rapid genome size change.</title>
        <authorList>
            <person name="Hu T.T."/>
            <person name="Pattyn P."/>
            <person name="Bakker E.G."/>
            <person name="Cao J."/>
            <person name="Cheng J.-F."/>
            <person name="Clark R.M."/>
            <person name="Fahlgren N."/>
            <person name="Fawcett J.A."/>
            <person name="Grimwood J."/>
            <person name="Gundlach H."/>
            <person name="Haberer G."/>
            <person name="Hollister J.D."/>
            <person name="Ossowski S."/>
            <person name="Ottilar R.P."/>
            <person name="Salamov A.A."/>
            <person name="Schneeberger K."/>
            <person name="Spannagl M."/>
            <person name="Wang X."/>
            <person name="Yang L."/>
            <person name="Nasrallah M.E."/>
            <person name="Bergelson J."/>
            <person name="Carrington J.C."/>
            <person name="Gaut B.S."/>
            <person name="Schmutz J."/>
            <person name="Mayer K.F.X."/>
            <person name="Van de Peer Y."/>
            <person name="Grigoriev I.V."/>
            <person name="Nordborg M."/>
            <person name="Weigel D."/>
            <person name="Guo Y.-L."/>
        </authorList>
    </citation>
    <scope>NUCLEOTIDE SEQUENCE [LARGE SCALE GENOMIC DNA]</scope>
    <source>
        <strain evidence="2">cv. MN47</strain>
    </source>
</reference>
<dbReference type="AlphaFoldDB" id="D7LJI3"/>
<accession>D7LJI3</accession>
<name>D7LJI3_ARALL</name>
<evidence type="ECO:0000313" key="1">
    <source>
        <dbReference type="EMBL" id="EFH56904.1"/>
    </source>
</evidence>
<organism evidence="2">
    <name type="scientific">Arabidopsis lyrata subsp. lyrata</name>
    <name type="common">Lyre-leaved rock-cress</name>
    <dbReference type="NCBI Taxonomy" id="81972"/>
    <lineage>
        <taxon>Eukaryota</taxon>
        <taxon>Viridiplantae</taxon>
        <taxon>Streptophyta</taxon>
        <taxon>Embryophyta</taxon>
        <taxon>Tracheophyta</taxon>
        <taxon>Spermatophyta</taxon>
        <taxon>Magnoliopsida</taxon>
        <taxon>eudicotyledons</taxon>
        <taxon>Gunneridae</taxon>
        <taxon>Pentapetalae</taxon>
        <taxon>rosids</taxon>
        <taxon>malvids</taxon>
        <taxon>Brassicales</taxon>
        <taxon>Brassicaceae</taxon>
        <taxon>Camelineae</taxon>
        <taxon>Arabidopsis</taxon>
    </lineage>
</organism>
<keyword evidence="2" id="KW-1185">Reference proteome</keyword>
<dbReference type="Proteomes" id="UP000008694">
    <property type="component" value="Unassembled WGS sequence"/>
</dbReference>
<dbReference type="Gramene" id="scaffold_400607.1">
    <property type="protein sequence ID" value="scaffold_400607.1"/>
    <property type="gene ID" value="scaffold_400607.1"/>
</dbReference>
<evidence type="ECO:0000313" key="2">
    <source>
        <dbReference type="Proteomes" id="UP000008694"/>
    </source>
</evidence>
<proteinExistence type="predicted"/>